<evidence type="ECO:0000256" key="1">
    <source>
        <dbReference type="SAM" id="Phobius"/>
    </source>
</evidence>
<dbReference type="InterPro" id="IPR042150">
    <property type="entry name" value="MmRce1-like"/>
</dbReference>
<feature type="transmembrane region" description="Helical" evidence="1">
    <location>
        <begin position="111"/>
        <end position="131"/>
    </location>
</feature>
<feature type="transmembrane region" description="Helical" evidence="1">
    <location>
        <begin position="6"/>
        <end position="26"/>
    </location>
</feature>
<dbReference type="GO" id="GO:0008237">
    <property type="term" value="F:metallopeptidase activity"/>
    <property type="evidence" value="ECO:0007669"/>
    <property type="project" value="UniProtKB-KW"/>
</dbReference>
<protein>
    <submittedName>
        <fullName evidence="3">CPBP family intramembrane metalloprotease</fullName>
    </submittedName>
</protein>
<feature type="transmembrane region" description="Helical" evidence="1">
    <location>
        <begin position="192"/>
        <end position="211"/>
    </location>
</feature>
<reference evidence="3 4" key="1">
    <citation type="submission" date="2021-08" db="EMBL/GenBank/DDBJ databases">
        <title>Comparative Genomics Analysis of the Genus Qipengyuania Reveals Extensive Genetic Diversity and Metabolic Versatility, Including the Description of Fifteen Novel Species.</title>
        <authorList>
            <person name="Liu Y."/>
        </authorList>
    </citation>
    <scope>NUCLEOTIDE SEQUENCE [LARGE SCALE GENOMIC DNA]</scope>
    <source>
        <strain evidence="3 4">1NDH17</strain>
    </source>
</reference>
<keyword evidence="3" id="KW-0645">Protease</keyword>
<name>A0ABS7IV49_9SPHN</name>
<keyword evidence="1" id="KW-1133">Transmembrane helix</keyword>
<feature type="transmembrane region" description="Helical" evidence="1">
    <location>
        <begin position="137"/>
        <end position="157"/>
    </location>
</feature>
<keyword evidence="1" id="KW-0812">Transmembrane</keyword>
<keyword evidence="4" id="KW-1185">Reference proteome</keyword>
<dbReference type="PANTHER" id="PTHR35797">
    <property type="entry name" value="PROTEASE-RELATED"/>
    <property type="match status" value="1"/>
</dbReference>
<dbReference type="PANTHER" id="PTHR35797:SF1">
    <property type="entry name" value="PROTEASE"/>
    <property type="match status" value="1"/>
</dbReference>
<feature type="domain" description="CAAX prenyl protease 2/Lysostaphin resistance protein A-like" evidence="2">
    <location>
        <begin position="85"/>
        <end position="176"/>
    </location>
</feature>
<comment type="caution">
    <text evidence="3">The sequence shown here is derived from an EMBL/GenBank/DDBJ whole genome shotgun (WGS) entry which is preliminary data.</text>
</comment>
<evidence type="ECO:0000259" key="2">
    <source>
        <dbReference type="Pfam" id="PF02517"/>
    </source>
</evidence>
<proteinExistence type="predicted"/>
<organism evidence="3 4">
    <name type="scientific">Qipengyuania polymorpha</name>
    <dbReference type="NCBI Taxonomy" id="2867234"/>
    <lineage>
        <taxon>Bacteria</taxon>
        <taxon>Pseudomonadati</taxon>
        <taxon>Pseudomonadota</taxon>
        <taxon>Alphaproteobacteria</taxon>
        <taxon>Sphingomonadales</taxon>
        <taxon>Erythrobacteraceae</taxon>
        <taxon>Qipengyuania</taxon>
    </lineage>
</organism>
<dbReference type="EMBL" id="JAIGNK010000001">
    <property type="protein sequence ID" value="MBX7457078.1"/>
    <property type="molecule type" value="Genomic_DNA"/>
</dbReference>
<dbReference type="Pfam" id="PF02517">
    <property type="entry name" value="Rce1-like"/>
    <property type="match status" value="1"/>
</dbReference>
<gene>
    <name evidence="3" type="ORF">K3152_02360</name>
</gene>
<dbReference type="InterPro" id="IPR003675">
    <property type="entry name" value="Rce1/LyrA-like_dom"/>
</dbReference>
<accession>A0ABS7IV49</accession>
<dbReference type="Proteomes" id="UP000783253">
    <property type="component" value="Unassembled WGS sequence"/>
</dbReference>
<evidence type="ECO:0000313" key="4">
    <source>
        <dbReference type="Proteomes" id="UP000783253"/>
    </source>
</evidence>
<feature type="transmembrane region" description="Helical" evidence="1">
    <location>
        <begin position="82"/>
        <end position="99"/>
    </location>
</feature>
<feature type="transmembrane region" description="Helical" evidence="1">
    <location>
        <begin position="47"/>
        <end position="70"/>
    </location>
</feature>
<sequence length="221" mass="23389">MAAGANGWLVQAGAVLGPTLAAAFAVRSEGGSLWASLRDEAAASPPPWQMLALVPVMLGLSIAASLLAGIGFDEIWATYSSPASYGLWLFNLLVVGLLEEIGWRFYLTRRLLARLSPLAVSLVVGSVWALWHGPKLFTLPMLAVGALALSVIMTLLIATKRGGLFGCIALHGSYNAAIMVFEPFVVPASALVVFNLMAGAMAVVAIAILVARRDWYLARPR</sequence>
<evidence type="ECO:0000313" key="3">
    <source>
        <dbReference type="EMBL" id="MBX7457078.1"/>
    </source>
</evidence>
<keyword evidence="3" id="KW-0482">Metalloprotease</keyword>
<keyword evidence="1" id="KW-0472">Membrane</keyword>
<dbReference type="RefSeq" id="WP_221572427.1">
    <property type="nucleotide sequence ID" value="NZ_JAIGNK010000001.1"/>
</dbReference>
<keyword evidence="3" id="KW-0378">Hydrolase</keyword>
<feature type="transmembrane region" description="Helical" evidence="1">
    <location>
        <begin position="164"/>
        <end position="186"/>
    </location>
</feature>